<name>A0ABQ6N303_9STRA</name>
<evidence type="ECO:0000313" key="2">
    <source>
        <dbReference type="EMBL" id="GMI39373.1"/>
    </source>
</evidence>
<dbReference type="Gene3D" id="1.20.1270.60">
    <property type="entry name" value="Arfaptin homology (AH) domain/BAR domain"/>
    <property type="match status" value="1"/>
</dbReference>
<protein>
    <submittedName>
        <fullName evidence="2">Uncharacterized protein</fullName>
    </submittedName>
</protein>
<evidence type="ECO:0000256" key="1">
    <source>
        <dbReference type="SAM" id="MobiDB-lite"/>
    </source>
</evidence>
<dbReference type="Proteomes" id="UP001165060">
    <property type="component" value="Unassembled WGS sequence"/>
</dbReference>
<evidence type="ECO:0000313" key="3">
    <source>
        <dbReference type="Proteomes" id="UP001165060"/>
    </source>
</evidence>
<reference evidence="2 3" key="1">
    <citation type="journal article" date="2023" name="Commun. Biol.">
        <title>Genome analysis of Parmales, the sister group of diatoms, reveals the evolutionary specialization of diatoms from phago-mixotrophs to photoautotrophs.</title>
        <authorList>
            <person name="Ban H."/>
            <person name="Sato S."/>
            <person name="Yoshikawa S."/>
            <person name="Yamada K."/>
            <person name="Nakamura Y."/>
            <person name="Ichinomiya M."/>
            <person name="Sato N."/>
            <person name="Blanc-Mathieu R."/>
            <person name="Endo H."/>
            <person name="Kuwata A."/>
            <person name="Ogata H."/>
        </authorList>
    </citation>
    <scope>NUCLEOTIDE SEQUENCE [LARGE SCALE GENOMIC DNA]</scope>
</reference>
<feature type="non-terminal residue" evidence="2">
    <location>
        <position position="299"/>
    </location>
</feature>
<organism evidence="2 3">
    <name type="scientific">Tetraparma gracilis</name>
    <dbReference type="NCBI Taxonomy" id="2962635"/>
    <lineage>
        <taxon>Eukaryota</taxon>
        <taxon>Sar</taxon>
        <taxon>Stramenopiles</taxon>
        <taxon>Ochrophyta</taxon>
        <taxon>Bolidophyceae</taxon>
        <taxon>Parmales</taxon>
        <taxon>Triparmaceae</taxon>
        <taxon>Tetraparma</taxon>
    </lineage>
</organism>
<accession>A0ABQ6N303</accession>
<sequence>MPPPSAPPPPKSRPLQSMKESMGVRKVVRSASLTSASIKLHTHTARLAALHGALAEYQSSLASADHARVAAFLALGGVYGRNTVANPAAAARAPNPVKRAFANDSACVVSIKNHFGHHPASPLAPPKPRSKSEDGAPPALAPSAFSPGDTAAAPPVLHPNTSPFMLDKFSHHILGYLASLLSVLASLPPQFDAVDKLRRERDHYKGKVDALGAGKAPDAARLARNSGKLEASAAAYAAACAALCAAVDEAVDEGWREARPLALKLVQFERNYALVGAAVAEDLAATEAQLAEGGGGEGG</sequence>
<dbReference type="EMBL" id="BRYB01000869">
    <property type="protein sequence ID" value="GMI39373.1"/>
    <property type="molecule type" value="Genomic_DNA"/>
</dbReference>
<gene>
    <name evidence="2" type="ORF">TeGR_g8420</name>
</gene>
<feature type="compositionally biased region" description="Low complexity" evidence="1">
    <location>
        <begin position="136"/>
        <end position="147"/>
    </location>
</feature>
<proteinExistence type="predicted"/>
<comment type="caution">
    <text evidence="2">The sequence shown here is derived from an EMBL/GenBank/DDBJ whole genome shotgun (WGS) entry which is preliminary data.</text>
</comment>
<keyword evidence="3" id="KW-1185">Reference proteome</keyword>
<dbReference type="InterPro" id="IPR027267">
    <property type="entry name" value="AH/BAR_dom_sf"/>
</dbReference>
<feature type="region of interest" description="Disordered" evidence="1">
    <location>
        <begin position="118"/>
        <end position="153"/>
    </location>
</feature>
<feature type="region of interest" description="Disordered" evidence="1">
    <location>
        <begin position="1"/>
        <end position="21"/>
    </location>
</feature>
<feature type="compositionally biased region" description="Pro residues" evidence="1">
    <location>
        <begin position="1"/>
        <end position="12"/>
    </location>
</feature>